<protein>
    <submittedName>
        <fullName evidence="1">Uncharacterized protein</fullName>
    </submittedName>
</protein>
<comment type="caution">
    <text evidence="1">The sequence shown here is derived from an EMBL/GenBank/DDBJ whole genome shotgun (WGS) entry which is preliminary data.</text>
</comment>
<organism evidence="1 2">
    <name type="scientific">Elizabethkingia ursingii</name>
    <dbReference type="NCBI Taxonomy" id="1756150"/>
    <lineage>
        <taxon>Bacteria</taxon>
        <taxon>Pseudomonadati</taxon>
        <taxon>Bacteroidota</taxon>
        <taxon>Flavobacteriia</taxon>
        <taxon>Flavobacteriales</taxon>
        <taxon>Weeksellaceae</taxon>
        <taxon>Elizabethkingia</taxon>
    </lineage>
</organism>
<dbReference type="Proteomes" id="UP000190816">
    <property type="component" value="Unassembled WGS sequence"/>
</dbReference>
<name>A0AAJ3NAN2_9FLAO</name>
<evidence type="ECO:0000313" key="2">
    <source>
        <dbReference type="Proteomes" id="UP000190816"/>
    </source>
</evidence>
<reference evidence="1 2" key="1">
    <citation type="submission" date="2016-06" db="EMBL/GenBank/DDBJ databases">
        <authorList>
            <person name="Nicholson A.C."/>
        </authorList>
    </citation>
    <scope>NUCLEOTIDE SEQUENCE [LARGE SCALE GENOMIC DNA]</scope>
    <source>
        <strain evidence="1 2">G4123</strain>
    </source>
</reference>
<gene>
    <name evidence="1" type="ORF">BAY32_11410</name>
</gene>
<accession>A0AAJ3NAN2</accession>
<dbReference type="RefSeq" id="WP_078402578.1">
    <property type="nucleotide sequence ID" value="NZ_CP016377.1"/>
</dbReference>
<dbReference type="KEGG" id="ego:BBD34_04810"/>
<dbReference type="EMBL" id="MAIC01000016">
    <property type="protein sequence ID" value="OPB73642.1"/>
    <property type="molecule type" value="Genomic_DNA"/>
</dbReference>
<sequence>MKYVSRVSTIYQAKNKLDKEIIKLLEAADRILIDKEELSAFKKKITNQIKDLNKQNPRCTPKEPSWYNAGDKYRDFGLSGIECVMFYIHQITKIN</sequence>
<proteinExistence type="predicted"/>
<evidence type="ECO:0000313" key="1">
    <source>
        <dbReference type="EMBL" id="OPB73642.1"/>
    </source>
</evidence>
<dbReference type="AlphaFoldDB" id="A0AAJ3NAN2"/>